<feature type="non-terminal residue" evidence="1">
    <location>
        <position position="1"/>
    </location>
</feature>
<dbReference type="AlphaFoldDB" id="A0A427AAA4"/>
<reference evidence="1 2" key="1">
    <citation type="journal article" date="2014" name="Agronomy (Basel)">
        <title>A Draft Genome Sequence for Ensete ventricosum, the Drought-Tolerant Tree Against Hunger.</title>
        <authorList>
            <person name="Harrison J."/>
            <person name="Moore K.A."/>
            <person name="Paszkiewicz K."/>
            <person name="Jones T."/>
            <person name="Grant M."/>
            <person name="Ambacheew D."/>
            <person name="Muzemil S."/>
            <person name="Studholme D.J."/>
        </authorList>
    </citation>
    <scope>NUCLEOTIDE SEQUENCE [LARGE SCALE GENOMIC DNA]</scope>
</reference>
<gene>
    <name evidence="1" type="ORF">B296_00033159</name>
</gene>
<sequence>VGLQRSGQATYECGYRVVLSKFRVRYPDLELEEDPFASLLEDDNVDMSDKVPFDDSPNLPSM</sequence>
<organism evidence="1 2">
    <name type="scientific">Ensete ventricosum</name>
    <name type="common">Abyssinian banana</name>
    <name type="synonym">Musa ensete</name>
    <dbReference type="NCBI Taxonomy" id="4639"/>
    <lineage>
        <taxon>Eukaryota</taxon>
        <taxon>Viridiplantae</taxon>
        <taxon>Streptophyta</taxon>
        <taxon>Embryophyta</taxon>
        <taxon>Tracheophyta</taxon>
        <taxon>Spermatophyta</taxon>
        <taxon>Magnoliopsida</taxon>
        <taxon>Liliopsida</taxon>
        <taxon>Zingiberales</taxon>
        <taxon>Musaceae</taxon>
        <taxon>Ensete</taxon>
    </lineage>
</organism>
<dbReference type="Proteomes" id="UP000287651">
    <property type="component" value="Unassembled WGS sequence"/>
</dbReference>
<evidence type="ECO:0000313" key="2">
    <source>
        <dbReference type="Proteomes" id="UP000287651"/>
    </source>
</evidence>
<dbReference type="EMBL" id="AMZH03003178">
    <property type="protein sequence ID" value="RRT73152.1"/>
    <property type="molecule type" value="Genomic_DNA"/>
</dbReference>
<proteinExistence type="predicted"/>
<comment type="caution">
    <text evidence="1">The sequence shown here is derived from an EMBL/GenBank/DDBJ whole genome shotgun (WGS) entry which is preliminary data.</text>
</comment>
<evidence type="ECO:0000313" key="1">
    <source>
        <dbReference type="EMBL" id="RRT73152.1"/>
    </source>
</evidence>
<protein>
    <submittedName>
        <fullName evidence="1">Uncharacterized protein</fullName>
    </submittedName>
</protein>
<accession>A0A427AAA4</accession>
<name>A0A427AAA4_ENSVE</name>